<dbReference type="InterPro" id="IPR014543">
    <property type="entry name" value="UCP028291"/>
</dbReference>
<reference evidence="2 3" key="1">
    <citation type="journal article" date="2010" name="Mol. Plant Microbe Interact.">
        <title>Streptomyces scabies 87-22 contains a coronafacic acid-like biosynthetic cluster that contributes to plant-microbe interactions.</title>
        <authorList>
            <person name="Bignell D.R."/>
            <person name="Seipke R.F."/>
            <person name="Huguet-Tapia J.C."/>
            <person name="Chambers A.H."/>
            <person name="Parry R.J."/>
            <person name="Loria R."/>
        </authorList>
    </citation>
    <scope>NUCLEOTIDE SEQUENCE [LARGE SCALE GENOMIC DNA]</scope>
    <source>
        <strain evidence="2 3">87.22</strain>
    </source>
</reference>
<evidence type="ECO:0000313" key="2">
    <source>
        <dbReference type="EMBL" id="CBG68168.1"/>
    </source>
</evidence>
<name>C9Z1Z5_STRSW</name>
<organism evidence="2 3">
    <name type="scientific">Streptomyces scabiei (strain 87.22)</name>
    <dbReference type="NCBI Taxonomy" id="680198"/>
    <lineage>
        <taxon>Bacteria</taxon>
        <taxon>Bacillati</taxon>
        <taxon>Actinomycetota</taxon>
        <taxon>Actinomycetes</taxon>
        <taxon>Kitasatosporales</taxon>
        <taxon>Streptomycetaceae</taxon>
        <taxon>Streptomyces</taxon>
    </lineage>
</organism>
<dbReference type="eggNOG" id="COG3553">
    <property type="taxonomic scope" value="Bacteria"/>
</dbReference>
<protein>
    <recommendedName>
        <fullName evidence="4">DUF2218 domain-containing protein</fullName>
    </recommendedName>
</protein>
<proteinExistence type="predicted"/>
<dbReference type="Proteomes" id="UP000001444">
    <property type="component" value="Chromosome"/>
</dbReference>
<dbReference type="KEGG" id="scb:SCAB_9891"/>
<evidence type="ECO:0000256" key="1">
    <source>
        <dbReference type="SAM" id="MobiDB-lite"/>
    </source>
</evidence>
<sequence>MRRSRVHHTGRPFARTQESPMPTSLGRATTDAAPRYAKQLASHFGRKIPSEATPDGGHRLTFQQTDVLLQPAADHLLIRVTAPDASALSSIREVVGSHLERFGQRNELSVTWDEPSDD</sequence>
<evidence type="ECO:0000313" key="3">
    <source>
        <dbReference type="Proteomes" id="UP000001444"/>
    </source>
</evidence>
<feature type="compositionally biased region" description="Basic residues" evidence="1">
    <location>
        <begin position="1"/>
        <end position="10"/>
    </location>
</feature>
<gene>
    <name evidence="2" type="ordered locus">SCAB_9891</name>
</gene>
<dbReference type="EMBL" id="FN554889">
    <property type="protein sequence ID" value="CBG68168.1"/>
    <property type="molecule type" value="Genomic_DNA"/>
</dbReference>
<dbReference type="Gene3D" id="3.30.310.50">
    <property type="entry name" value="Alpha-D-phosphohexomutase, C-terminal domain"/>
    <property type="match status" value="1"/>
</dbReference>
<dbReference type="HOGENOM" id="CLU_127482_0_1_11"/>
<dbReference type="Pfam" id="PF09981">
    <property type="entry name" value="DUF2218"/>
    <property type="match status" value="1"/>
</dbReference>
<accession>C9Z1Z5</accession>
<feature type="region of interest" description="Disordered" evidence="1">
    <location>
        <begin position="1"/>
        <end position="31"/>
    </location>
</feature>
<evidence type="ECO:0008006" key="4">
    <source>
        <dbReference type="Google" id="ProtNLM"/>
    </source>
</evidence>
<dbReference type="AlphaFoldDB" id="C9Z1Z5"/>
<keyword evidence="3" id="KW-1185">Reference proteome</keyword>
<dbReference type="STRING" id="680198.SCAB_9891"/>